<reference evidence="3 4" key="1">
    <citation type="submission" date="2016-05" db="EMBL/GenBank/DDBJ databases">
        <authorList>
            <person name="Naeem Raeece"/>
        </authorList>
    </citation>
    <scope>NUCLEOTIDE SEQUENCE [LARGE SCALE GENOMIC DNA]</scope>
</reference>
<name>A0A1A8X8A7_PLAOA</name>
<dbReference type="EMBL" id="FLQU01001501">
    <property type="protein sequence ID" value="SBS93333.1"/>
    <property type="molecule type" value="Genomic_DNA"/>
</dbReference>
<evidence type="ECO:0000313" key="2">
    <source>
        <dbReference type="EMBL" id="SBT00494.1"/>
    </source>
</evidence>
<dbReference type="EMBL" id="FLQV01001949">
    <property type="protein sequence ID" value="SBT00494.1"/>
    <property type="molecule type" value="Genomic_DNA"/>
</dbReference>
<proteinExistence type="predicted"/>
<evidence type="ECO:0000313" key="4">
    <source>
        <dbReference type="Proteomes" id="UP000078560"/>
    </source>
</evidence>
<dbReference type="Proteomes" id="UP000078546">
    <property type="component" value="Unassembled WGS sequence"/>
</dbReference>
<reference evidence="2" key="2">
    <citation type="submission" date="2016-05" db="EMBL/GenBank/DDBJ databases">
        <authorList>
            <person name="Lavstsen T."/>
            <person name="Jespersen J.S."/>
        </authorList>
    </citation>
    <scope>NUCLEOTIDE SEQUENCE [LARGE SCALE GENOMIC DNA]</scope>
</reference>
<evidence type="ECO:0000313" key="1">
    <source>
        <dbReference type="EMBL" id="SBS93333.1"/>
    </source>
</evidence>
<sequence>MGKERGRQKVREKYIKALFDEIEMGKIEGNWENSQYNVTLLMNYDIYIFNKRYYKLKSEKDSTIRKTLLLYLYKFNFYTPKIIK</sequence>
<protein>
    <submittedName>
        <fullName evidence="2">Uncharacterized protein</fullName>
    </submittedName>
</protein>
<evidence type="ECO:0000313" key="3">
    <source>
        <dbReference type="Proteomes" id="UP000078546"/>
    </source>
</evidence>
<dbReference type="Proteomes" id="UP000078560">
    <property type="component" value="Unassembled WGS sequence"/>
</dbReference>
<gene>
    <name evidence="2" type="ORF">POVCU1_060350</name>
    <name evidence="1" type="ORF">POVCU2_0080350</name>
</gene>
<accession>A0A1A8X8A7</accession>
<organism evidence="2 3">
    <name type="scientific">Plasmodium ovale curtisi</name>
    <dbReference type="NCBI Taxonomy" id="864141"/>
    <lineage>
        <taxon>Eukaryota</taxon>
        <taxon>Sar</taxon>
        <taxon>Alveolata</taxon>
        <taxon>Apicomplexa</taxon>
        <taxon>Aconoidasida</taxon>
        <taxon>Haemosporida</taxon>
        <taxon>Plasmodiidae</taxon>
        <taxon>Plasmodium</taxon>
        <taxon>Plasmodium (Plasmodium)</taxon>
    </lineage>
</organism>
<dbReference type="AlphaFoldDB" id="A0A1A8X8A7"/>